<dbReference type="EMBL" id="BART01042152">
    <property type="protein sequence ID" value="GAH20916.1"/>
    <property type="molecule type" value="Genomic_DNA"/>
</dbReference>
<evidence type="ECO:0000313" key="1">
    <source>
        <dbReference type="EMBL" id="GAH20916.1"/>
    </source>
</evidence>
<protein>
    <submittedName>
        <fullName evidence="1">Uncharacterized protein</fullName>
    </submittedName>
</protein>
<accession>X1DJ39</accession>
<feature type="non-terminal residue" evidence="1">
    <location>
        <position position="1"/>
    </location>
</feature>
<reference evidence="1" key="1">
    <citation type="journal article" date="2014" name="Front. Microbiol.">
        <title>High frequency of phylogenetically diverse reductive dehalogenase-homologous genes in deep subseafloor sedimentary metagenomes.</title>
        <authorList>
            <person name="Kawai M."/>
            <person name="Futagami T."/>
            <person name="Toyoda A."/>
            <person name="Takaki Y."/>
            <person name="Nishi S."/>
            <person name="Hori S."/>
            <person name="Arai W."/>
            <person name="Tsubouchi T."/>
            <person name="Morono Y."/>
            <person name="Uchiyama I."/>
            <person name="Ito T."/>
            <person name="Fujiyama A."/>
            <person name="Inagaki F."/>
            <person name="Takami H."/>
        </authorList>
    </citation>
    <scope>NUCLEOTIDE SEQUENCE</scope>
    <source>
        <strain evidence="1">Expedition CK06-06</strain>
    </source>
</reference>
<organism evidence="1">
    <name type="scientific">marine sediment metagenome</name>
    <dbReference type="NCBI Taxonomy" id="412755"/>
    <lineage>
        <taxon>unclassified sequences</taxon>
        <taxon>metagenomes</taxon>
        <taxon>ecological metagenomes</taxon>
    </lineage>
</organism>
<comment type="caution">
    <text evidence="1">The sequence shown here is derived from an EMBL/GenBank/DDBJ whole genome shotgun (WGS) entry which is preliminary data.</text>
</comment>
<dbReference type="AlphaFoldDB" id="X1DJ39"/>
<name>X1DJ39_9ZZZZ</name>
<sequence>VEFCPKEALTLSTPEEVAQKMRREVVGKLLEELAKS</sequence>
<proteinExistence type="predicted"/>
<gene>
    <name evidence="1" type="ORF">S01H4_67229</name>
</gene>